<dbReference type="Proteomes" id="UP000431264">
    <property type="component" value="Unassembled WGS sequence"/>
</dbReference>
<evidence type="ECO:0000313" key="3">
    <source>
        <dbReference type="Proteomes" id="UP000431264"/>
    </source>
</evidence>
<dbReference type="InterPro" id="IPR000182">
    <property type="entry name" value="GNAT_dom"/>
</dbReference>
<reference evidence="3" key="1">
    <citation type="submission" date="2019-05" db="EMBL/GenBank/DDBJ databases">
        <title>Flavobacterium profundi sp. nov., isolated from a deep-sea seamount.</title>
        <authorList>
            <person name="Zhang D.-C."/>
        </authorList>
    </citation>
    <scope>NUCLEOTIDE SEQUENCE [LARGE SCALE GENOMIC DNA]</scope>
    <source>
        <strain evidence="3">TP390</strain>
    </source>
</reference>
<dbReference type="SUPFAM" id="SSF55729">
    <property type="entry name" value="Acyl-CoA N-acyltransferases (Nat)"/>
    <property type="match status" value="1"/>
</dbReference>
<dbReference type="EMBL" id="WQLW01000001">
    <property type="protein sequence ID" value="MVO07699.1"/>
    <property type="molecule type" value="Genomic_DNA"/>
</dbReference>
<dbReference type="PROSITE" id="PS51186">
    <property type="entry name" value="GNAT"/>
    <property type="match status" value="1"/>
</dbReference>
<evidence type="ECO:0000259" key="1">
    <source>
        <dbReference type="PROSITE" id="PS51186"/>
    </source>
</evidence>
<sequence length="196" mass="22837">MKNQYKSERLYLKEIEIDNINDTVMAWFDDEELMQFYSNSKNKITKERLLQSIEEGKQKGNLFTFGIFVHENNELIGTLKLGPINFVHKTSDLVALIGNRNFLGKGLAVEAIKLGNELAFQEFDIRKLYGGMYVSNVASIKAYHRAGWVIEGRLKGFYMVEGKNEDRILVGCYNPKYFTEEEIKELKDNENRYFSY</sequence>
<organism evidence="2 3">
    <name type="scientific">Flavobacterium profundi</name>
    <dbReference type="NCBI Taxonomy" id="1774945"/>
    <lineage>
        <taxon>Bacteria</taxon>
        <taxon>Pseudomonadati</taxon>
        <taxon>Bacteroidota</taxon>
        <taxon>Flavobacteriia</taxon>
        <taxon>Flavobacteriales</taxon>
        <taxon>Flavobacteriaceae</taxon>
        <taxon>Flavobacterium</taxon>
    </lineage>
</organism>
<dbReference type="PANTHER" id="PTHR43415">
    <property type="entry name" value="SPERMIDINE N(1)-ACETYLTRANSFERASE"/>
    <property type="match status" value="1"/>
</dbReference>
<comment type="caution">
    <text evidence="2">The sequence shown here is derived from an EMBL/GenBank/DDBJ whole genome shotgun (WGS) entry which is preliminary data.</text>
</comment>
<name>A0A6I4IIJ7_9FLAO</name>
<dbReference type="PANTHER" id="PTHR43415:SF3">
    <property type="entry name" value="GNAT-FAMILY ACETYLTRANSFERASE"/>
    <property type="match status" value="1"/>
</dbReference>
<keyword evidence="3" id="KW-1185">Reference proteome</keyword>
<evidence type="ECO:0000313" key="2">
    <source>
        <dbReference type="EMBL" id="MVO07699.1"/>
    </source>
</evidence>
<proteinExistence type="predicted"/>
<dbReference type="GO" id="GO:0016747">
    <property type="term" value="F:acyltransferase activity, transferring groups other than amino-acyl groups"/>
    <property type="evidence" value="ECO:0007669"/>
    <property type="project" value="InterPro"/>
</dbReference>
<accession>A0A6I4IIJ7</accession>
<dbReference type="AlphaFoldDB" id="A0A6I4IIJ7"/>
<dbReference type="Gene3D" id="3.40.630.30">
    <property type="match status" value="1"/>
</dbReference>
<protein>
    <submittedName>
        <fullName evidence="2">GNAT family N-acetyltransferase</fullName>
    </submittedName>
</protein>
<feature type="domain" description="N-acetyltransferase" evidence="1">
    <location>
        <begin position="15"/>
        <end position="166"/>
    </location>
</feature>
<dbReference type="RefSeq" id="WP_140996114.1">
    <property type="nucleotide sequence ID" value="NZ_VDCZ01000001.1"/>
</dbReference>
<keyword evidence="2" id="KW-0808">Transferase</keyword>
<dbReference type="OrthoDB" id="9788916at2"/>
<gene>
    <name evidence="2" type="ORF">GOQ30_00810</name>
</gene>
<dbReference type="InterPro" id="IPR016181">
    <property type="entry name" value="Acyl_CoA_acyltransferase"/>
</dbReference>
<dbReference type="Pfam" id="PF13302">
    <property type="entry name" value="Acetyltransf_3"/>
    <property type="match status" value="1"/>
</dbReference>